<reference evidence="2" key="1">
    <citation type="submission" date="2025-08" db="UniProtKB">
        <authorList>
            <consortium name="RefSeq"/>
        </authorList>
    </citation>
    <scope>IDENTIFICATION</scope>
    <source>
        <tissue evidence="2">Entire body</tissue>
    </source>
</reference>
<keyword evidence="1" id="KW-1185">Reference proteome</keyword>
<accession>A0A1W4XLE1</accession>
<dbReference type="RefSeq" id="XP_018333597.1">
    <property type="nucleotide sequence ID" value="XM_018478095.2"/>
</dbReference>
<dbReference type="KEGG" id="apln:108742777"/>
<name>A0A1W4XLE1_AGRPL</name>
<dbReference type="AlphaFoldDB" id="A0A1W4XLE1"/>
<gene>
    <name evidence="2" type="primary">LOC108742777</name>
</gene>
<dbReference type="OrthoDB" id="6746426at2759"/>
<organism evidence="1 2">
    <name type="scientific">Agrilus planipennis</name>
    <name type="common">Emerald ash borer</name>
    <name type="synonym">Agrilus marcopoli</name>
    <dbReference type="NCBI Taxonomy" id="224129"/>
    <lineage>
        <taxon>Eukaryota</taxon>
        <taxon>Metazoa</taxon>
        <taxon>Ecdysozoa</taxon>
        <taxon>Arthropoda</taxon>
        <taxon>Hexapoda</taxon>
        <taxon>Insecta</taxon>
        <taxon>Pterygota</taxon>
        <taxon>Neoptera</taxon>
        <taxon>Endopterygota</taxon>
        <taxon>Coleoptera</taxon>
        <taxon>Polyphaga</taxon>
        <taxon>Elateriformia</taxon>
        <taxon>Buprestoidea</taxon>
        <taxon>Buprestidae</taxon>
        <taxon>Agrilinae</taxon>
        <taxon>Agrilus</taxon>
    </lineage>
</organism>
<proteinExistence type="predicted"/>
<dbReference type="Proteomes" id="UP000192223">
    <property type="component" value="Unplaced"/>
</dbReference>
<evidence type="ECO:0000313" key="2">
    <source>
        <dbReference type="RefSeq" id="XP_018333597.1"/>
    </source>
</evidence>
<dbReference type="InParanoid" id="A0A1W4XLE1"/>
<sequence>MTSLPKILPKLLPKKPLNEVKVWEPEPPPQSEPTVITLRQCFTTIVDRKPLHVSMSSLRHILATDLNVNILTLQVGMDNVLAEALAHYMKLWPGWSRSSEYFTGQLLFKKWFEKFRQYLMYKLNYIIMKSQSLGLVDNDVEIVEPKEKKDSLDAGVQTDPVVYNINQQENKPDSPYKLSISGPPYILNTLVFVKQGNDILIKQHSERPWTDLTVKQLMNWPHVGIEIKLPDLSISRKNNLEYKRYVGLHSDIKNVPPLNTTTEVKEVKGCSFAVFSFEFIQTYISQFLEIVKKCPKVKSDRIEMLEHLFADYLNDVKEANVYKNTVCTYTNVSYHIGKSIYFRNKRIMSTVGNKNEIVNFYEFFAPKVEYGMQYFKAVSDVQKTGTNFRSLNRLKTSIAENQLKELEEFVFIINNTCITFLCILCKKSHSGPYAKQSLLNHFKQEHKLEQSVLCFKCRRQHDVLTLSADRWKHQCIHP</sequence>
<evidence type="ECO:0000313" key="1">
    <source>
        <dbReference type="Proteomes" id="UP000192223"/>
    </source>
</evidence>
<dbReference type="GeneID" id="108742777"/>
<protein>
    <submittedName>
        <fullName evidence="2">Uncharacterized protein LOC108742777</fullName>
    </submittedName>
</protein>